<evidence type="ECO:0000256" key="1">
    <source>
        <dbReference type="SAM" id="MobiDB-lite"/>
    </source>
</evidence>
<dbReference type="Proteomes" id="UP000483035">
    <property type="component" value="Unassembled WGS sequence"/>
</dbReference>
<feature type="region of interest" description="Disordered" evidence="1">
    <location>
        <begin position="39"/>
        <end position="63"/>
    </location>
</feature>
<comment type="caution">
    <text evidence="2">The sequence shown here is derived from an EMBL/GenBank/DDBJ whole genome shotgun (WGS) entry which is preliminary data.</text>
</comment>
<protein>
    <submittedName>
        <fullName evidence="2">Uncharacterized protein</fullName>
    </submittedName>
</protein>
<reference evidence="2 3" key="1">
    <citation type="submission" date="2019-12" db="EMBL/GenBank/DDBJ databases">
        <title>Rhizobium genotypes associated with high levels of biological nitrogen fixation by grain legumes in a temperate-maritime cropping system.</title>
        <authorList>
            <person name="Maluk M."/>
            <person name="Francesc Ferrando Molina F."/>
            <person name="Lopez Del Egido L."/>
            <person name="Lafos M."/>
            <person name="Langarica-Fuentes A."/>
            <person name="Gebre Yohannes G."/>
            <person name="Young M.W."/>
            <person name="Martin P."/>
            <person name="Gantlett R."/>
            <person name="Kenicer G."/>
            <person name="Hawes C."/>
            <person name="Begg G.S."/>
            <person name="Quilliam R.S."/>
            <person name="Squire G.R."/>
            <person name="Poole P.S."/>
            <person name="Young P.W."/>
            <person name="Iannetta P.M."/>
            <person name="James E.K."/>
        </authorList>
    </citation>
    <scope>NUCLEOTIDE SEQUENCE [LARGE SCALE GENOMIC DNA]</scope>
    <source>
        <strain evidence="2 3">JHI1118</strain>
    </source>
</reference>
<name>A0A6L9UC88_9HYPH</name>
<proteinExistence type="predicted"/>
<gene>
    <name evidence="2" type="ORF">GR212_27030</name>
</gene>
<dbReference type="RefSeq" id="WP_163991312.1">
    <property type="nucleotide sequence ID" value="NZ_WUEY01000016.1"/>
</dbReference>
<evidence type="ECO:0000313" key="2">
    <source>
        <dbReference type="EMBL" id="NEI73214.1"/>
    </source>
</evidence>
<feature type="compositionally biased region" description="Polar residues" evidence="1">
    <location>
        <begin position="54"/>
        <end position="63"/>
    </location>
</feature>
<dbReference type="EMBL" id="WUEY01000016">
    <property type="protein sequence ID" value="NEI73214.1"/>
    <property type="molecule type" value="Genomic_DNA"/>
</dbReference>
<organism evidence="2 3">
    <name type="scientific">Rhizobium lusitanum</name>
    <dbReference type="NCBI Taxonomy" id="293958"/>
    <lineage>
        <taxon>Bacteria</taxon>
        <taxon>Pseudomonadati</taxon>
        <taxon>Pseudomonadota</taxon>
        <taxon>Alphaproteobacteria</taxon>
        <taxon>Hyphomicrobiales</taxon>
        <taxon>Rhizobiaceae</taxon>
        <taxon>Rhizobium/Agrobacterium group</taxon>
        <taxon>Rhizobium</taxon>
    </lineage>
</organism>
<dbReference type="AlphaFoldDB" id="A0A6L9UC88"/>
<sequence>MTMIVPLPLDGFKHVANKCQANALRSMRIEPDFGLKIKAFRTAERPHQQRKTSSDGTSGDQED</sequence>
<evidence type="ECO:0000313" key="3">
    <source>
        <dbReference type="Proteomes" id="UP000483035"/>
    </source>
</evidence>
<accession>A0A6L9UC88</accession>